<evidence type="ECO:0000256" key="1">
    <source>
        <dbReference type="SAM" id="MobiDB-lite"/>
    </source>
</evidence>
<reference evidence="2" key="1">
    <citation type="submission" date="2023-07" db="EMBL/GenBank/DDBJ databases">
        <title>Novel Phage-like Particles from Mycolicibacterium aichiense.</title>
        <authorList>
            <person name="Saha M.S."/>
            <person name="Roman A."/>
            <person name="Doherty M."/>
            <person name="Shijo M."/>
            <person name="Riddick Z."/>
        </authorList>
    </citation>
    <scope>NUCLEOTIDE SEQUENCE</scope>
</reference>
<sequence length="134" mass="14650">MSTTKQPKPPAGLNTAGTAFWKSIHGEFVLREEPHKLAMLEQACKVLDVIAELEDQMQGQPMTVPGPGRQIIIHPLVDNARHQRGLFVSIIRALGLPEAVADDEAAAEAQKAAEARSQRARHAAQVRHHGKKTK</sequence>
<protein>
    <submittedName>
        <fullName evidence="2">Terminase</fullName>
    </submittedName>
</protein>
<evidence type="ECO:0000313" key="2">
    <source>
        <dbReference type="EMBL" id="XDR06087.1"/>
    </source>
</evidence>
<feature type="region of interest" description="Disordered" evidence="1">
    <location>
        <begin position="110"/>
        <end position="134"/>
    </location>
</feature>
<proteinExistence type="predicted"/>
<name>A0AB39U242_9CAUD</name>
<dbReference type="EMBL" id="OR387110">
    <property type="protein sequence ID" value="XDR06087.1"/>
    <property type="molecule type" value="Genomic_DNA"/>
</dbReference>
<accession>A0AB39U242</accession>
<feature type="compositionally biased region" description="Basic residues" evidence="1">
    <location>
        <begin position="118"/>
        <end position="134"/>
    </location>
</feature>
<organism evidence="2">
    <name type="scientific">Mycolicibacterium phage Alyssa1</name>
    <dbReference type="NCBI Taxonomy" id="3240801"/>
    <lineage>
        <taxon>Viruses</taxon>
        <taxon>Duplodnaviria</taxon>
        <taxon>Heunggongvirae</taxon>
        <taxon>Uroviricota</taxon>
        <taxon>Caudoviricetes</taxon>
    </lineage>
</organism>